<dbReference type="STRING" id="996166.SAMN05192554_1396"/>
<proteinExistence type="predicted"/>
<dbReference type="AlphaFoldDB" id="A0A1H0BFA1"/>
<gene>
    <name evidence="1" type="ORF">SAMN05192554_1396</name>
</gene>
<dbReference type="Proteomes" id="UP000199370">
    <property type="component" value="Unassembled WGS sequence"/>
</dbReference>
<keyword evidence="2" id="KW-1185">Reference proteome</keyword>
<evidence type="ECO:0000313" key="2">
    <source>
        <dbReference type="Proteomes" id="UP000199370"/>
    </source>
</evidence>
<organism evidence="1 2">
    <name type="scientific">Haloarchaeobius iranensis</name>
    <dbReference type="NCBI Taxonomy" id="996166"/>
    <lineage>
        <taxon>Archaea</taxon>
        <taxon>Methanobacteriati</taxon>
        <taxon>Methanobacteriota</taxon>
        <taxon>Stenosarchaea group</taxon>
        <taxon>Halobacteria</taxon>
        <taxon>Halobacteriales</taxon>
        <taxon>Halorubellaceae</taxon>
        <taxon>Haloarchaeobius</taxon>
    </lineage>
</organism>
<sequence>MVVLPLCKIRRLVFDTSEEFDFGLQFRFAVAFEFDIEIDGLAEPERQLPVVTGNRDLVLFLNCWLSSIKKSLGSSSRTRIVVVTTSHS</sequence>
<protein>
    <submittedName>
        <fullName evidence="1">Uncharacterized protein</fullName>
    </submittedName>
</protein>
<dbReference type="RefSeq" id="WP_175526516.1">
    <property type="nucleotide sequence ID" value="NZ_FNIA01000039.1"/>
</dbReference>
<reference evidence="1 2" key="1">
    <citation type="submission" date="2016-10" db="EMBL/GenBank/DDBJ databases">
        <authorList>
            <person name="de Groot N.N."/>
        </authorList>
    </citation>
    <scope>NUCLEOTIDE SEQUENCE [LARGE SCALE GENOMIC DNA]</scope>
    <source>
        <strain evidence="2">EB21,IBRC-M 10013,KCTC 4048</strain>
    </source>
</reference>
<evidence type="ECO:0000313" key="1">
    <source>
        <dbReference type="EMBL" id="SDN44318.1"/>
    </source>
</evidence>
<dbReference type="EMBL" id="FNIA01000039">
    <property type="protein sequence ID" value="SDN44318.1"/>
    <property type="molecule type" value="Genomic_DNA"/>
</dbReference>
<accession>A0A1H0BFA1</accession>
<name>A0A1H0BFA1_9EURY</name>